<dbReference type="OrthoDB" id="2965668at2"/>
<sequence>MSKCCCSSENCCQPEPKKSINIDFLYLDTTVCGRCQDTEKALDDAVSGVAVVLNASGYEVKVNEVNITTRELAIQYHLVSSPTIRVNGNDIAVESRESVCEDCGEHCGDTVDCRVWVYNGVEYTSPPKELIVDAILREVYNPNQGEPEREAYWLPENLETYFIAKTHKDETERQGKGGDVI</sequence>
<comment type="caution">
    <text evidence="1">The sequence shown here is derived from an EMBL/GenBank/DDBJ whole genome shotgun (WGS) entry which is preliminary data.</text>
</comment>
<reference evidence="1 2" key="1">
    <citation type="submission" date="2019-04" db="EMBL/GenBank/DDBJ databases">
        <authorList>
            <person name="Poehlein A."/>
            <person name="Bengelsdorf F.R."/>
            <person name="Duerre P."/>
            <person name="Daniel R."/>
        </authorList>
    </citation>
    <scope>NUCLEOTIDE SEQUENCE [LARGE SCALE GENOMIC DNA]</scope>
    <source>
        <strain evidence="1 2">BS-1</strain>
    </source>
</reference>
<keyword evidence="2" id="KW-1185">Reference proteome</keyword>
<gene>
    <name evidence="1" type="ORF">CAGA_13230</name>
</gene>
<dbReference type="Proteomes" id="UP000297714">
    <property type="component" value="Unassembled WGS sequence"/>
</dbReference>
<proteinExistence type="predicted"/>
<dbReference type="EMBL" id="SRMQ01000004">
    <property type="protein sequence ID" value="TGJ76778.1"/>
    <property type="molecule type" value="Genomic_DNA"/>
</dbReference>
<dbReference type="InterPro" id="IPR021219">
    <property type="entry name" value="DUF2703"/>
</dbReference>
<dbReference type="Pfam" id="PF10865">
    <property type="entry name" value="DUF2703"/>
    <property type="match status" value="1"/>
</dbReference>
<evidence type="ECO:0000313" key="1">
    <source>
        <dbReference type="EMBL" id="TGJ76778.1"/>
    </source>
</evidence>
<organism evidence="1 2">
    <name type="scientific">Caproiciproducens galactitolivorans</name>
    <dbReference type="NCBI Taxonomy" id="642589"/>
    <lineage>
        <taxon>Bacteria</taxon>
        <taxon>Bacillati</taxon>
        <taxon>Bacillota</taxon>
        <taxon>Clostridia</taxon>
        <taxon>Eubacteriales</taxon>
        <taxon>Acutalibacteraceae</taxon>
        <taxon>Caproiciproducens</taxon>
    </lineage>
</organism>
<name>A0A4Z0YA26_9FIRM</name>
<dbReference type="RefSeq" id="WP_013623277.1">
    <property type="nucleotide sequence ID" value="NZ_SRMQ01000004.1"/>
</dbReference>
<protein>
    <submittedName>
        <fullName evidence="1">Uncharacterized protein</fullName>
    </submittedName>
</protein>
<accession>A0A4Z0YA26</accession>
<dbReference type="AlphaFoldDB" id="A0A4Z0YA26"/>
<evidence type="ECO:0000313" key="2">
    <source>
        <dbReference type="Proteomes" id="UP000297714"/>
    </source>
</evidence>